<evidence type="ECO:0000313" key="3">
    <source>
        <dbReference type="EMBL" id="ELR14373.1"/>
    </source>
</evidence>
<dbReference type="KEGG" id="acan:ACA1_303720"/>
<dbReference type="SUPFAM" id="SSF52047">
    <property type="entry name" value="RNI-like"/>
    <property type="match status" value="1"/>
</dbReference>
<dbReference type="SMART" id="SM00369">
    <property type="entry name" value="LRR_TYP"/>
    <property type="match status" value="4"/>
</dbReference>
<dbReference type="GO" id="GO:0005615">
    <property type="term" value="C:extracellular space"/>
    <property type="evidence" value="ECO:0007669"/>
    <property type="project" value="TreeGrafter"/>
</dbReference>
<dbReference type="InterPro" id="IPR001611">
    <property type="entry name" value="Leu-rich_rpt"/>
</dbReference>
<proteinExistence type="predicted"/>
<dbReference type="Gene3D" id="3.80.10.10">
    <property type="entry name" value="Ribonuclease Inhibitor"/>
    <property type="match status" value="2"/>
</dbReference>
<organism evidence="3 4">
    <name type="scientific">Acanthamoeba castellanii (strain ATCC 30010 / Neff)</name>
    <dbReference type="NCBI Taxonomy" id="1257118"/>
    <lineage>
        <taxon>Eukaryota</taxon>
        <taxon>Amoebozoa</taxon>
        <taxon>Discosea</taxon>
        <taxon>Longamoebia</taxon>
        <taxon>Centramoebida</taxon>
        <taxon>Acanthamoebidae</taxon>
        <taxon>Acanthamoeba</taxon>
    </lineage>
</organism>
<dbReference type="PANTHER" id="PTHR45712">
    <property type="entry name" value="AGAP008170-PA"/>
    <property type="match status" value="1"/>
</dbReference>
<dbReference type="EMBL" id="KB008054">
    <property type="protein sequence ID" value="ELR14373.1"/>
    <property type="molecule type" value="Genomic_DNA"/>
</dbReference>
<dbReference type="InterPro" id="IPR032675">
    <property type="entry name" value="LRR_dom_sf"/>
</dbReference>
<dbReference type="Pfam" id="PF13855">
    <property type="entry name" value="LRR_8"/>
    <property type="match status" value="1"/>
</dbReference>
<reference evidence="3 4" key="1">
    <citation type="journal article" date="2013" name="Genome Biol.">
        <title>Genome of Acanthamoeba castellanii highlights extensive lateral gene transfer and early evolution of tyrosine kinase signaling.</title>
        <authorList>
            <person name="Clarke M."/>
            <person name="Lohan A.J."/>
            <person name="Liu B."/>
            <person name="Lagkouvardos I."/>
            <person name="Roy S."/>
            <person name="Zafar N."/>
            <person name="Bertelli C."/>
            <person name="Schilde C."/>
            <person name="Kianianmomeni A."/>
            <person name="Burglin T.R."/>
            <person name="Frech C."/>
            <person name="Turcotte B."/>
            <person name="Kopec K.O."/>
            <person name="Synnott J.M."/>
            <person name="Choo C."/>
            <person name="Paponov I."/>
            <person name="Finkler A."/>
            <person name="Soon Heng Tan C."/>
            <person name="Hutchins A.P."/>
            <person name="Weinmeier T."/>
            <person name="Rattei T."/>
            <person name="Chu J.S."/>
            <person name="Gimenez G."/>
            <person name="Irimia M."/>
            <person name="Rigden D.J."/>
            <person name="Fitzpatrick D.A."/>
            <person name="Lorenzo-Morales J."/>
            <person name="Bateman A."/>
            <person name="Chiu C.H."/>
            <person name="Tang P."/>
            <person name="Hegemann P."/>
            <person name="Fromm H."/>
            <person name="Raoult D."/>
            <person name="Greub G."/>
            <person name="Miranda-Saavedra D."/>
            <person name="Chen N."/>
            <person name="Nash P."/>
            <person name="Ginger M.L."/>
            <person name="Horn M."/>
            <person name="Schaap P."/>
            <person name="Caler L."/>
            <person name="Loftus B."/>
        </authorList>
    </citation>
    <scope>NUCLEOTIDE SEQUENCE [LARGE SCALE GENOMIC DNA]</scope>
    <source>
        <strain evidence="3 4">Neff</strain>
    </source>
</reference>
<dbReference type="InterPro" id="IPR003591">
    <property type="entry name" value="Leu-rich_rpt_typical-subtyp"/>
</dbReference>
<dbReference type="STRING" id="1257118.L8GNY8"/>
<dbReference type="GeneID" id="14914960"/>
<accession>L8GNY8</accession>
<dbReference type="OrthoDB" id="676979at2759"/>
<dbReference type="PANTHER" id="PTHR45712:SF22">
    <property type="entry name" value="INSULIN-LIKE GROWTH FACTOR-BINDING PROTEIN COMPLEX ACID LABILE SUBUNIT"/>
    <property type="match status" value="1"/>
</dbReference>
<dbReference type="AlphaFoldDB" id="L8GNY8"/>
<dbReference type="RefSeq" id="XP_004336386.1">
    <property type="nucleotide sequence ID" value="XM_004336338.1"/>
</dbReference>
<name>L8GNY8_ACACF</name>
<keyword evidence="2" id="KW-0677">Repeat</keyword>
<evidence type="ECO:0000256" key="1">
    <source>
        <dbReference type="ARBA" id="ARBA00022614"/>
    </source>
</evidence>
<dbReference type="Proteomes" id="UP000011083">
    <property type="component" value="Unassembled WGS sequence"/>
</dbReference>
<protein>
    <submittedName>
        <fullName evidence="3">Leucine rich repeat domain containing protein</fullName>
    </submittedName>
</protein>
<keyword evidence="4" id="KW-1185">Reference proteome</keyword>
<evidence type="ECO:0000313" key="4">
    <source>
        <dbReference type="Proteomes" id="UP000011083"/>
    </source>
</evidence>
<evidence type="ECO:0000256" key="2">
    <source>
        <dbReference type="ARBA" id="ARBA00022737"/>
    </source>
</evidence>
<keyword evidence="1" id="KW-0433">Leucine-rich repeat</keyword>
<feature type="non-terminal residue" evidence="3">
    <location>
        <position position="1"/>
    </location>
</feature>
<sequence length="232" mass="26175">MLNDSMAKQFRKLFTNCSALKELNLSGNALSWTQQRMLGKGPARSLQTLQLASNRLTIIKAGFAEGLCKLTELDLSKNGLHTLDLHFLQGMETSLTSLNLASNILNKVLLAWKDNMPVLVQLNLSWNCLAHFPFSFLGVGQMHLHILHMEGNQISNSNITQALTLRQGQEKLKLVHQPQFLAHHQNDMLAICKDGSFKILNGIPLHANYEGDYFHHLHKQEMQYLLGLVKLQ</sequence>
<dbReference type="InterPro" id="IPR050333">
    <property type="entry name" value="SLRP"/>
</dbReference>
<dbReference type="VEuPathDB" id="AmoebaDB:ACA1_303720"/>
<gene>
    <name evidence="3" type="ORF">ACA1_303720</name>
</gene>